<evidence type="ECO:0000313" key="5">
    <source>
        <dbReference type="Proteomes" id="UP000075806"/>
    </source>
</evidence>
<dbReference type="PANTHER" id="PTHR10587:SF133">
    <property type="entry name" value="CHITIN DEACETYLASE 1-RELATED"/>
    <property type="match status" value="1"/>
</dbReference>
<evidence type="ECO:0000256" key="1">
    <source>
        <dbReference type="ARBA" id="ARBA00022723"/>
    </source>
</evidence>
<protein>
    <recommendedName>
        <fullName evidence="3">NodB homology domain-containing protein</fullName>
    </recommendedName>
</protein>
<dbReference type="Pfam" id="PF07833">
    <property type="entry name" value="Cu_amine_oxidN1"/>
    <property type="match status" value="1"/>
</dbReference>
<dbReference type="Proteomes" id="UP000075806">
    <property type="component" value="Unassembled WGS sequence"/>
</dbReference>
<evidence type="ECO:0000313" key="4">
    <source>
        <dbReference type="EMBL" id="KYG34155.1"/>
    </source>
</evidence>
<feature type="domain" description="NodB homology" evidence="3">
    <location>
        <begin position="177"/>
        <end position="360"/>
    </location>
</feature>
<comment type="caution">
    <text evidence="4">The sequence shown here is derived from an EMBL/GenBank/DDBJ whole genome shotgun (WGS) entry which is preliminary data.</text>
</comment>
<reference evidence="4" key="1">
    <citation type="submission" date="2016-02" db="EMBL/GenBank/DDBJ databases">
        <title>Genome sequence of Bacillus trypoxylicola KCTC 13244(T).</title>
        <authorList>
            <person name="Jeong H."/>
            <person name="Park S.-H."/>
            <person name="Choi S.-K."/>
        </authorList>
    </citation>
    <scope>NUCLEOTIDE SEQUENCE [LARGE SCALE GENOMIC DNA]</scope>
    <source>
        <strain evidence="4">KCTC 13244</strain>
    </source>
</reference>
<dbReference type="InterPro" id="IPR002509">
    <property type="entry name" value="NODB_dom"/>
</dbReference>
<dbReference type="GO" id="GO:0016020">
    <property type="term" value="C:membrane"/>
    <property type="evidence" value="ECO:0007669"/>
    <property type="project" value="TreeGrafter"/>
</dbReference>
<dbReference type="EMBL" id="LTAO01000003">
    <property type="protein sequence ID" value="KYG34155.1"/>
    <property type="molecule type" value="Genomic_DNA"/>
</dbReference>
<organism evidence="4 5">
    <name type="scientific">Alkalihalobacillus trypoxylicola</name>
    <dbReference type="NCBI Taxonomy" id="519424"/>
    <lineage>
        <taxon>Bacteria</taxon>
        <taxon>Bacillati</taxon>
        <taxon>Bacillota</taxon>
        <taxon>Bacilli</taxon>
        <taxon>Bacillales</taxon>
        <taxon>Bacillaceae</taxon>
        <taxon>Alkalihalobacillus</taxon>
    </lineage>
</organism>
<keyword evidence="1" id="KW-0479">Metal-binding</keyword>
<sequence length="366" mass="42013">MKKTVQSLFKSNNFFIYLACFLLCFLFVLFIPKVNGEESMLANLNVTIDKQSFQTSYIKKDGHILVPALFLKHSGVFVDWEELHHSVLISSQKEQKIALPIGEKYYYELNPKEDFWNRVDLPATSTDYEGSPYIPIVPILEKFGMEIKLDSDEKTLNIKTPYENDYQSFYKGSTNQKRVALTFDDGPENHYTPEILRILKDKKISATFFVVGSQVEKHPEMLRQIAREGHTIGNHTWDHPNLIKKWSREVKEEIIKTQNMITDTVGSHSSLFRAPYGSITKADLITLHELGLHNILWSVDTLDWSGHSAKEILSVVHKQISPGGIILQHNFQSEEHLLDGTIEALPKIIDDLQKQGYTFVTVDDLM</sequence>
<dbReference type="GO" id="GO:0005975">
    <property type="term" value="P:carbohydrate metabolic process"/>
    <property type="evidence" value="ECO:0007669"/>
    <property type="project" value="InterPro"/>
</dbReference>
<dbReference type="STRING" id="519424.AZF04_15110"/>
<dbReference type="GO" id="GO:0046872">
    <property type="term" value="F:metal ion binding"/>
    <property type="evidence" value="ECO:0007669"/>
    <property type="project" value="UniProtKB-KW"/>
</dbReference>
<evidence type="ECO:0000259" key="3">
    <source>
        <dbReference type="PROSITE" id="PS51677"/>
    </source>
</evidence>
<dbReference type="Gene3D" id="3.20.20.370">
    <property type="entry name" value="Glycoside hydrolase/deacetylase"/>
    <property type="match status" value="1"/>
</dbReference>
<dbReference type="Pfam" id="PF01522">
    <property type="entry name" value="Polysacc_deac_1"/>
    <property type="match status" value="1"/>
</dbReference>
<evidence type="ECO:0000256" key="2">
    <source>
        <dbReference type="ARBA" id="ARBA00022801"/>
    </source>
</evidence>
<dbReference type="InterPro" id="IPR050248">
    <property type="entry name" value="Polysacc_deacetylase_ArnD"/>
</dbReference>
<gene>
    <name evidence="4" type="ORF">AZF04_15110</name>
</gene>
<proteinExistence type="predicted"/>
<dbReference type="PANTHER" id="PTHR10587">
    <property type="entry name" value="GLYCOSYL TRANSFERASE-RELATED"/>
    <property type="match status" value="1"/>
</dbReference>
<dbReference type="AlphaFoldDB" id="A0A161PKV2"/>
<keyword evidence="5" id="KW-1185">Reference proteome</keyword>
<name>A0A161PKV2_9BACI</name>
<dbReference type="RefSeq" id="WP_061947654.1">
    <property type="nucleotide sequence ID" value="NZ_LTAO01000003.1"/>
</dbReference>
<dbReference type="InterPro" id="IPR011330">
    <property type="entry name" value="Glyco_hydro/deAcase_b/a-brl"/>
</dbReference>
<dbReference type="GO" id="GO:0016810">
    <property type="term" value="F:hydrolase activity, acting on carbon-nitrogen (but not peptide) bonds"/>
    <property type="evidence" value="ECO:0007669"/>
    <property type="project" value="InterPro"/>
</dbReference>
<dbReference type="InterPro" id="IPR012854">
    <property type="entry name" value="Cu_amine_oxidase-like_N"/>
</dbReference>
<dbReference type="CDD" id="cd10917">
    <property type="entry name" value="CE4_NodB_like_6s_7s"/>
    <property type="match status" value="1"/>
</dbReference>
<dbReference type="PROSITE" id="PS51677">
    <property type="entry name" value="NODB"/>
    <property type="match status" value="1"/>
</dbReference>
<dbReference type="OrthoDB" id="9812065at2"/>
<dbReference type="SUPFAM" id="SSF88713">
    <property type="entry name" value="Glycoside hydrolase/deacetylase"/>
    <property type="match status" value="1"/>
</dbReference>
<keyword evidence="2" id="KW-0378">Hydrolase</keyword>
<accession>A0A161PKV2</accession>